<evidence type="ECO:0000256" key="9">
    <source>
        <dbReference type="ARBA" id="ARBA00030937"/>
    </source>
</evidence>
<dbReference type="Gene3D" id="2.40.50.140">
    <property type="entry name" value="Nucleic acid-binding proteins"/>
    <property type="match status" value="1"/>
</dbReference>
<proteinExistence type="inferred from homology"/>
<dbReference type="EMBL" id="NCKV01004225">
    <property type="protein sequence ID" value="RWS24952.1"/>
    <property type="molecule type" value="Genomic_DNA"/>
</dbReference>
<evidence type="ECO:0000256" key="4">
    <source>
        <dbReference type="ARBA" id="ARBA00022490"/>
    </source>
</evidence>
<dbReference type="GO" id="GO:0000502">
    <property type="term" value="C:proteasome complex"/>
    <property type="evidence" value="ECO:0007669"/>
    <property type="project" value="UniProtKB-KW"/>
</dbReference>
<protein>
    <recommendedName>
        <fullName evidence="3">26S proteasome regulatory subunit 7</fullName>
    </recommendedName>
    <alternativeName>
        <fullName evidence="9">Proteasome 26S subunit ATPase 2</fullName>
    </alternativeName>
</protein>
<dbReference type="FunFam" id="1.10.8.60:FF:000005">
    <property type="entry name" value="26S protease regulatory subunit 7"/>
    <property type="match status" value="1"/>
</dbReference>
<feature type="region of interest" description="Disordered" evidence="10">
    <location>
        <begin position="1"/>
        <end position="21"/>
    </location>
</feature>
<evidence type="ECO:0000256" key="2">
    <source>
        <dbReference type="ARBA" id="ARBA00006914"/>
    </source>
</evidence>
<dbReference type="GO" id="GO:0005524">
    <property type="term" value="F:ATP binding"/>
    <property type="evidence" value="ECO:0007669"/>
    <property type="project" value="UniProtKB-KW"/>
</dbReference>
<evidence type="ECO:0000256" key="7">
    <source>
        <dbReference type="ARBA" id="ARBA00022942"/>
    </source>
</evidence>
<dbReference type="InterPro" id="IPR048723">
    <property type="entry name" value="OB_PRS7"/>
</dbReference>
<dbReference type="STRING" id="299467.A0A443SBR0"/>
<comment type="subcellular location">
    <subcellularLocation>
        <location evidence="1">Cytoplasm</location>
    </subcellularLocation>
</comment>
<gene>
    <name evidence="12" type="ORF">B4U80_05063</name>
</gene>
<accession>A0A443SBR0</accession>
<dbReference type="Proteomes" id="UP000288716">
    <property type="component" value="Unassembled WGS sequence"/>
</dbReference>
<comment type="caution">
    <text evidence="12">The sequence shown here is derived from an EMBL/GenBank/DDBJ whole genome shotgun (WGS) entry which is preliminary data.</text>
</comment>
<keyword evidence="6" id="KW-0067">ATP-binding</keyword>
<dbReference type="GO" id="GO:0016887">
    <property type="term" value="F:ATP hydrolysis activity"/>
    <property type="evidence" value="ECO:0007669"/>
    <property type="project" value="InterPro"/>
</dbReference>
<dbReference type="GO" id="GO:0006508">
    <property type="term" value="P:proteolysis"/>
    <property type="evidence" value="ECO:0007669"/>
    <property type="project" value="UniProtKB-KW"/>
</dbReference>
<feature type="domain" description="AAA+ ATPase" evidence="11">
    <location>
        <begin position="206"/>
        <end position="345"/>
    </location>
</feature>
<dbReference type="Pfam" id="PF21236">
    <property type="entry name" value="OB_PRS7"/>
    <property type="match status" value="1"/>
</dbReference>
<name>A0A443SBR0_9ACAR</name>
<dbReference type="Pfam" id="PF00004">
    <property type="entry name" value="AAA"/>
    <property type="match status" value="1"/>
</dbReference>
<organism evidence="12 13">
    <name type="scientific">Leptotrombidium deliense</name>
    <dbReference type="NCBI Taxonomy" id="299467"/>
    <lineage>
        <taxon>Eukaryota</taxon>
        <taxon>Metazoa</taxon>
        <taxon>Ecdysozoa</taxon>
        <taxon>Arthropoda</taxon>
        <taxon>Chelicerata</taxon>
        <taxon>Arachnida</taxon>
        <taxon>Acari</taxon>
        <taxon>Acariformes</taxon>
        <taxon>Trombidiformes</taxon>
        <taxon>Prostigmata</taxon>
        <taxon>Anystina</taxon>
        <taxon>Parasitengona</taxon>
        <taxon>Trombiculoidea</taxon>
        <taxon>Trombiculidae</taxon>
        <taxon>Leptotrombidium</taxon>
    </lineage>
</organism>
<dbReference type="GO" id="GO:0005737">
    <property type="term" value="C:cytoplasm"/>
    <property type="evidence" value="ECO:0007669"/>
    <property type="project" value="UniProtKB-SubCell"/>
</dbReference>
<keyword evidence="12" id="KW-0378">Hydrolase</keyword>
<evidence type="ECO:0000256" key="6">
    <source>
        <dbReference type="ARBA" id="ARBA00022840"/>
    </source>
</evidence>
<keyword evidence="13" id="KW-1185">Reference proteome</keyword>
<dbReference type="AlphaFoldDB" id="A0A443SBR0"/>
<dbReference type="SMART" id="SM00382">
    <property type="entry name" value="AAA"/>
    <property type="match status" value="1"/>
</dbReference>
<evidence type="ECO:0000313" key="13">
    <source>
        <dbReference type="Proteomes" id="UP000288716"/>
    </source>
</evidence>
<evidence type="ECO:0000256" key="3">
    <source>
        <dbReference type="ARBA" id="ARBA00021111"/>
    </source>
</evidence>
<dbReference type="InterPro" id="IPR003593">
    <property type="entry name" value="AAA+_ATPase"/>
</dbReference>
<dbReference type="Gene3D" id="3.40.50.300">
    <property type="entry name" value="P-loop containing nucleotide triphosphate hydrolases"/>
    <property type="match status" value="1"/>
</dbReference>
<dbReference type="FunFam" id="3.40.50.300:FF:001025">
    <property type="entry name" value="ATPase family, AAA domain-containing 2B"/>
    <property type="match status" value="1"/>
</dbReference>
<keyword evidence="8" id="KW-0175">Coiled coil</keyword>
<keyword evidence="4" id="KW-0963">Cytoplasm</keyword>
<keyword evidence="7" id="KW-0647">Proteasome</keyword>
<dbReference type="GO" id="GO:0008233">
    <property type="term" value="F:peptidase activity"/>
    <property type="evidence" value="ECO:0007669"/>
    <property type="project" value="UniProtKB-KW"/>
</dbReference>
<dbReference type="Gene3D" id="1.10.8.60">
    <property type="match status" value="1"/>
</dbReference>
<dbReference type="PANTHER" id="PTHR23073">
    <property type="entry name" value="26S PROTEASOME REGULATORY SUBUNIT"/>
    <property type="match status" value="1"/>
</dbReference>
<dbReference type="Pfam" id="PF17862">
    <property type="entry name" value="AAA_lid_3"/>
    <property type="match status" value="1"/>
</dbReference>
<reference evidence="12 13" key="1">
    <citation type="journal article" date="2018" name="Gigascience">
        <title>Genomes of trombidid mites reveal novel predicted allergens and laterally-transferred genes associated with secondary metabolism.</title>
        <authorList>
            <person name="Dong X."/>
            <person name="Chaisiri K."/>
            <person name="Xia D."/>
            <person name="Armstrong S.D."/>
            <person name="Fang Y."/>
            <person name="Donnelly M.J."/>
            <person name="Kadowaki T."/>
            <person name="McGarry J.W."/>
            <person name="Darby A.C."/>
            <person name="Makepeace B.L."/>
        </authorList>
    </citation>
    <scope>NUCLEOTIDE SEQUENCE [LARGE SCALE GENOMIC DNA]</scope>
    <source>
        <strain evidence="12">UoL-UT</strain>
    </source>
</reference>
<evidence type="ECO:0000256" key="10">
    <source>
        <dbReference type="SAM" id="MobiDB-lite"/>
    </source>
</evidence>
<keyword evidence="5" id="KW-0547">Nucleotide-binding</keyword>
<dbReference type="OrthoDB" id="1664597at2759"/>
<keyword evidence="12" id="KW-0645">Protease</keyword>
<dbReference type="InterPro" id="IPR027417">
    <property type="entry name" value="P-loop_NTPase"/>
</dbReference>
<sequence>MTDHLGKDMRKEKTDTETEKPIKELKEGDIEVLESYSFGLYDNDINGLTADIQNTHRELNELRGVKESPTGITSSDLWNIRADMSQIDPSRHVARVTTVTKRQNEPNRYTIAVRNFGRYVTQVAPFVQANTIESGMRVAVERGSYRITRALPPSVDPIVSMMQVEEKPNVTYQDVGGCKEQIEKLREVVEFPLLDPKRFEKLGILPPRGVLLYGPPGTGKTLCARAVANKTEACFIRVIGSELVQKYIGEGARMVRELFRIARMKKACIIFFDEIDAIGGTRYDDGSGGGDNEVQRTMLELINQLDVPKSEGRSSIFKIHTKNMSVDENIRYELLSRMCPNCTGAEIGSVCAEAGMFAIRERRKLAKETDFLKAVLKVVKGDAKYSATARYMTYN</sequence>
<comment type="similarity">
    <text evidence="2">Belongs to the AAA ATPase family.</text>
</comment>
<evidence type="ECO:0000256" key="8">
    <source>
        <dbReference type="ARBA" id="ARBA00023054"/>
    </source>
</evidence>
<dbReference type="InterPro" id="IPR003959">
    <property type="entry name" value="ATPase_AAA_core"/>
</dbReference>
<dbReference type="InterPro" id="IPR012340">
    <property type="entry name" value="NA-bd_OB-fold"/>
</dbReference>
<dbReference type="SUPFAM" id="SSF52540">
    <property type="entry name" value="P-loop containing nucleoside triphosphate hydrolases"/>
    <property type="match status" value="1"/>
</dbReference>
<evidence type="ECO:0000256" key="1">
    <source>
        <dbReference type="ARBA" id="ARBA00004496"/>
    </source>
</evidence>
<dbReference type="InterPro" id="IPR041569">
    <property type="entry name" value="AAA_lid_3"/>
</dbReference>
<evidence type="ECO:0000259" key="11">
    <source>
        <dbReference type="SMART" id="SM00382"/>
    </source>
</evidence>
<dbReference type="InterPro" id="IPR050221">
    <property type="entry name" value="26S_Proteasome_ATPase"/>
</dbReference>
<evidence type="ECO:0000313" key="12">
    <source>
        <dbReference type="EMBL" id="RWS24952.1"/>
    </source>
</evidence>
<evidence type="ECO:0000256" key="5">
    <source>
        <dbReference type="ARBA" id="ARBA00022741"/>
    </source>
</evidence>
<dbReference type="VEuPathDB" id="VectorBase:LDEU007089"/>